<accession>A0ABU1R2L3</accession>
<feature type="active site" evidence="2">
    <location>
        <position position="294"/>
    </location>
</feature>
<evidence type="ECO:0000256" key="1">
    <source>
        <dbReference type="ARBA" id="ARBA00022679"/>
    </source>
</evidence>
<evidence type="ECO:0000256" key="2">
    <source>
        <dbReference type="HAMAP-Rule" id="MF_00296"/>
    </source>
</evidence>
<comment type="caution">
    <text evidence="2">Lacks conserved residue(s) required for the propagation of feature annotation.</text>
</comment>
<feature type="active site" description="Nucleophile" evidence="2">
    <location>
        <position position="140"/>
    </location>
</feature>
<comment type="pathway">
    <text evidence="2">Amino-acid biosynthesis; L-methionine biosynthesis via de novo pathway; O-acetyl-L-homoserine from L-homoserine: step 1/1.</text>
</comment>
<dbReference type="EC" id="2.3.1.31" evidence="2"/>
<feature type="domain" description="AB hydrolase-1" evidence="3">
    <location>
        <begin position="46"/>
        <end position="328"/>
    </location>
</feature>
<comment type="function">
    <text evidence="2">Transfers an acetyl group from acetyl-CoA to L-homoserine, forming acetyl-L-homoserine.</text>
</comment>
<dbReference type="SUPFAM" id="SSF53474">
    <property type="entry name" value="alpha/beta-Hydrolases"/>
    <property type="match status" value="1"/>
</dbReference>
<comment type="subcellular location">
    <subcellularLocation>
        <location evidence="2">Cytoplasm</location>
    </subcellularLocation>
</comment>
<dbReference type="InterPro" id="IPR000073">
    <property type="entry name" value="AB_hydrolase_1"/>
</dbReference>
<dbReference type="EMBL" id="JAVDTI010000004">
    <property type="protein sequence ID" value="MDR6807159.1"/>
    <property type="molecule type" value="Genomic_DNA"/>
</dbReference>
<proteinExistence type="inferred from homology"/>
<keyword evidence="2" id="KW-0028">Amino-acid biosynthesis</keyword>
<keyword evidence="5" id="KW-1185">Reference proteome</keyword>
<dbReference type="PANTHER" id="PTHR32268:SF11">
    <property type="entry name" value="HOMOSERINE O-ACETYLTRANSFERASE"/>
    <property type="match status" value="1"/>
</dbReference>
<comment type="catalytic activity">
    <reaction evidence="2">
        <text>L-homoserine + acetyl-CoA = O-acetyl-L-homoserine + CoA</text>
        <dbReference type="Rhea" id="RHEA:13701"/>
        <dbReference type="ChEBI" id="CHEBI:57287"/>
        <dbReference type="ChEBI" id="CHEBI:57288"/>
        <dbReference type="ChEBI" id="CHEBI:57476"/>
        <dbReference type="ChEBI" id="CHEBI:57716"/>
        <dbReference type="EC" id="2.3.1.31"/>
    </reaction>
</comment>
<keyword evidence="1 2" id="KW-0808">Transferase</keyword>
<comment type="subunit">
    <text evidence="2">Homodimer.</text>
</comment>
<keyword evidence="2 4" id="KW-0012">Acyltransferase</keyword>
<evidence type="ECO:0000259" key="3">
    <source>
        <dbReference type="Pfam" id="PF00561"/>
    </source>
</evidence>
<reference evidence="4 5" key="1">
    <citation type="submission" date="2023-07" db="EMBL/GenBank/DDBJ databases">
        <title>Sorghum-associated microbial communities from plants grown in Nebraska, USA.</title>
        <authorList>
            <person name="Schachtman D."/>
        </authorList>
    </citation>
    <scope>NUCLEOTIDE SEQUENCE [LARGE SCALE GENOMIC DNA]</scope>
    <source>
        <strain evidence="4 5">BE57</strain>
    </source>
</reference>
<dbReference type="InterPro" id="IPR029058">
    <property type="entry name" value="AB_hydrolase_fold"/>
</dbReference>
<comment type="similarity">
    <text evidence="2">Belongs to the AB hydrolase superfamily. MetX family.</text>
</comment>
<dbReference type="GO" id="GO:0004414">
    <property type="term" value="F:homoserine O-acetyltransferase activity"/>
    <property type="evidence" value="ECO:0007669"/>
    <property type="project" value="UniProtKB-EC"/>
</dbReference>
<dbReference type="NCBIfam" id="TIGR01392">
    <property type="entry name" value="homoserO_Ac_trn"/>
    <property type="match status" value="1"/>
</dbReference>
<gene>
    <name evidence="2" type="primary">metXA</name>
    <name evidence="4" type="ORF">J2W84_004210</name>
</gene>
<protein>
    <recommendedName>
        <fullName evidence="2">Homoserine O-acetyltransferase</fullName>
        <shortName evidence="2">HAT</shortName>
        <ecNumber evidence="2">2.3.1.31</ecNumber>
    </recommendedName>
    <alternativeName>
        <fullName evidence="2">Homoserine transacetylase</fullName>
        <shortName evidence="2">HTA</shortName>
    </alternativeName>
</protein>
<dbReference type="HAMAP" id="MF_00296">
    <property type="entry name" value="MetX_acyltransf"/>
    <property type="match status" value="1"/>
</dbReference>
<feature type="binding site" evidence="2">
    <location>
        <position position="206"/>
    </location>
    <ligand>
        <name>substrate</name>
    </ligand>
</feature>
<feature type="binding site" evidence="2">
    <location>
        <position position="324"/>
    </location>
    <ligand>
        <name>substrate</name>
    </ligand>
</feature>
<feature type="active site" evidence="2">
    <location>
        <position position="323"/>
    </location>
</feature>
<name>A0ABU1R2L3_9BACT</name>
<dbReference type="Proteomes" id="UP001264980">
    <property type="component" value="Unassembled WGS sequence"/>
</dbReference>
<dbReference type="InterPro" id="IPR008220">
    <property type="entry name" value="HAT_MetX-like"/>
</dbReference>
<dbReference type="PIRSF" id="PIRSF000443">
    <property type="entry name" value="Homoser_Ac_trans"/>
    <property type="match status" value="1"/>
</dbReference>
<dbReference type="PANTHER" id="PTHR32268">
    <property type="entry name" value="HOMOSERINE O-ACETYLTRANSFERASE"/>
    <property type="match status" value="1"/>
</dbReference>
<keyword evidence="2" id="KW-0963">Cytoplasm</keyword>
<organism evidence="4 5">
    <name type="scientific">Dyadobacter fermentans</name>
    <dbReference type="NCBI Taxonomy" id="94254"/>
    <lineage>
        <taxon>Bacteria</taxon>
        <taxon>Pseudomonadati</taxon>
        <taxon>Bacteroidota</taxon>
        <taxon>Cytophagia</taxon>
        <taxon>Cytophagales</taxon>
        <taxon>Spirosomataceae</taxon>
        <taxon>Dyadobacter</taxon>
    </lineage>
</organism>
<keyword evidence="2" id="KW-0486">Methionine biosynthesis</keyword>
<evidence type="ECO:0000313" key="5">
    <source>
        <dbReference type="Proteomes" id="UP001264980"/>
    </source>
</evidence>
<dbReference type="Pfam" id="PF00561">
    <property type="entry name" value="Abhydrolase_1"/>
    <property type="match status" value="1"/>
</dbReference>
<dbReference type="Gene3D" id="3.40.50.1820">
    <property type="entry name" value="alpha/beta hydrolase"/>
    <property type="match status" value="1"/>
</dbReference>
<evidence type="ECO:0000313" key="4">
    <source>
        <dbReference type="EMBL" id="MDR6807159.1"/>
    </source>
</evidence>
<comment type="caution">
    <text evidence="4">The sequence shown here is derived from an EMBL/GenBank/DDBJ whole genome shotgun (WGS) entry which is preliminary data.</text>
</comment>
<sequence>MALMQADQKTFKYPYPYALEMGGELPGFELAYTTYGKRNANDTNIVWICHALTGSSNAHDWWDGLVGDGKYFNSDQHFIICVNVLGSAYGSTGPLSVNPRTNQPYYHTFPTLTVRDVVGTLDLLRQELAISKIKICIGGSLGGQQALEWAVEKPDLFEELILIASNALHSPWGIAFNESQRMAIQADPTYAEDSPEAGAMGMRAARSIALLSYRNYDTYNFTQARDNPDQIDDFRASSYQQYQGDKFVKRFNAFSYWALSKIMDSHNVGRNRGGIVHALGLVKAKTLVLGIKSDLLFPLSEQQFLARHIPDAAFQEIDSLYGHDGFLIEYKQLTQVIRAWQETNGQLQMARIR</sequence>